<evidence type="ECO:0000256" key="1">
    <source>
        <dbReference type="ARBA" id="ARBA00004651"/>
    </source>
</evidence>
<feature type="compositionally biased region" description="Basic residues" evidence="9">
    <location>
        <begin position="223"/>
        <end position="234"/>
    </location>
</feature>
<dbReference type="InterPro" id="IPR003856">
    <property type="entry name" value="LPS_length_determ_N"/>
</dbReference>
<gene>
    <name evidence="11" type="ORF">AB1207_01995</name>
</gene>
<keyword evidence="3" id="KW-1003">Cell membrane</keyword>
<feature type="domain" description="Polysaccharide chain length determinant N-terminal" evidence="10">
    <location>
        <begin position="1"/>
        <end position="89"/>
    </location>
</feature>
<evidence type="ECO:0000259" key="10">
    <source>
        <dbReference type="Pfam" id="PF02706"/>
    </source>
</evidence>
<keyword evidence="5" id="KW-0547">Nucleotide-binding</keyword>
<keyword evidence="8" id="KW-0472">Membrane</keyword>
<name>A0ABV3P1L6_9ACTN</name>
<dbReference type="PANTHER" id="PTHR32309:SF31">
    <property type="entry name" value="CAPSULAR EXOPOLYSACCHARIDE FAMILY"/>
    <property type="match status" value="1"/>
</dbReference>
<keyword evidence="7" id="KW-1133">Transmembrane helix</keyword>
<keyword evidence="4" id="KW-0812">Transmembrane</keyword>
<evidence type="ECO:0000313" key="12">
    <source>
        <dbReference type="Proteomes" id="UP001555826"/>
    </source>
</evidence>
<comment type="similarity">
    <text evidence="2">Belongs to the CpsC/CapA family.</text>
</comment>
<evidence type="ECO:0000256" key="7">
    <source>
        <dbReference type="ARBA" id="ARBA00022989"/>
    </source>
</evidence>
<feature type="region of interest" description="Disordered" evidence="9">
    <location>
        <begin position="223"/>
        <end position="243"/>
    </location>
</feature>
<dbReference type="Proteomes" id="UP001555826">
    <property type="component" value="Unassembled WGS sequence"/>
</dbReference>
<dbReference type="Pfam" id="PF02706">
    <property type="entry name" value="Wzz"/>
    <property type="match status" value="1"/>
</dbReference>
<evidence type="ECO:0000256" key="5">
    <source>
        <dbReference type="ARBA" id="ARBA00022741"/>
    </source>
</evidence>
<feature type="region of interest" description="Disordered" evidence="9">
    <location>
        <begin position="443"/>
        <end position="486"/>
    </location>
</feature>
<dbReference type="InterPro" id="IPR050445">
    <property type="entry name" value="Bact_polysacc_biosynth/exp"/>
</dbReference>
<evidence type="ECO:0000256" key="8">
    <source>
        <dbReference type="ARBA" id="ARBA00023136"/>
    </source>
</evidence>
<dbReference type="EMBL" id="JBFNQN010000001">
    <property type="protein sequence ID" value="MEW9263510.1"/>
    <property type="molecule type" value="Genomic_DNA"/>
</dbReference>
<evidence type="ECO:0000256" key="6">
    <source>
        <dbReference type="ARBA" id="ARBA00022840"/>
    </source>
</evidence>
<feature type="compositionally biased region" description="Basic residues" evidence="9">
    <location>
        <begin position="443"/>
        <end position="454"/>
    </location>
</feature>
<evidence type="ECO:0000313" key="11">
    <source>
        <dbReference type="EMBL" id="MEW9263510.1"/>
    </source>
</evidence>
<accession>A0ABV3P1L6</accession>
<dbReference type="RefSeq" id="WP_367636089.1">
    <property type="nucleotide sequence ID" value="NZ_JBFNQN010000001.1"/>
</dbReference>
<evidence type="ECO:0000256" key="4">
    <source>
        <dbReference type="ARBA" id="ARBA00022692"/>
    </source>
</evidence>
<organism evidence="11 12">
    <name type="scientific">Kineococcus endophyticus</name>
    <dbReference type="NCBI Taxonomy" id="1181883"/>
    <lineage>
        <taxon>Bacteria</taxon>
        <taxon>Bacillati</taxon>
        <taxon>Actinomycetota</taxon>
        <taxon>Actinomycetes</taxon>
        <taxon>Kineosporiales</taxon>
        <taxon>Kineosporiaceae</taxon>
        <taxon>Kineococcus</taxon>
    </lineage>
</organism>
<dbReference type="InterPro" id="IPR005702">
    <property type="entry name" value="Wzc-like_C"/>
</dbReference>
<proteinExistence type="inferred from homology"/>
<dbReference type="InterPro" id="IPR027417">
    <property type="entry name" value="P-loop_NTPase"/>
</dbReference>
<dbReference type="Gene3D" id="3.40.50.300">
    <property type="entry name" value="P-loop containing nucleotide triphosphate hydrolases"/>
    <property type="match status" value="1"/>
</dbReference>
<protein>
    <submittedName>
        <fullName evidence="11">Wzz/FepE/Etk N-terminal domain-containing protein</fullName>
    </submittedName>
</protein>
<comment type="subcellular location">
    <subcellularLocation>
        <location evidence="1">Cell membrane</location>
        <topology evidence="1">Multi-pass membrane protein</topology>
    </subcellularLocation>
</comment>
<dbReference type="PANTHER" id="PTHR32309">
    <property type="entry name" value="TYROSINE-PROTEIN KINASE"/>
    <property type="match status" value="1"/>
</dbReference>
<keyword evidence="12" id="KW-1185">Reference proteome</keyword>
<dbReference type="SUPFAM" id="SSF52540">
    <property type="entry name" value="P-loop containing nucleoside triphosphate hydrolases"/>
    <property type="match status" value="1"/>
</dbReference>
<dbReference type="CDD" id="cd05387">
    <property type="entry name" value="BY-kinase"/>
    <property type="match status" value="1"/>
</dbReference>
<comment type="caution">
    <text evidence="11">The sequence shown here is derived from an EMBL/GenBank/DDBJ whole genome shotgun (WGS) entry which is preliminary data.</text>
</comment>
<evidence type="ECO:0000256" key="9">
    <source>
        <dbReference type="SAM" id="MobiDB-lite"/>
    </source>
</evidence>
<keyword evidence="6" id="KW-0067">ATP-binding</keyword>
<evidence type="ECO:0000256" key="3">
    <source>
        <dbReference type="ARBA" id="ARBA00022475"/>
    </source>
</evidence>
<evidence type="ECO:0000256" key="2">
    <source>
        <dbReference type="ARBA" id="ARBA00006683"/>
    </source>
</evidence>
<reference evidence="11 12" key="1">
    <citation type="submission" date="2024-07" db="EMBL/GenBank/DDBJ databases">
        <authorList>
            <person name="Thanompreechachai J."/>
            <person name="Duangmal K."/>
        </authorList>
    </citation>
    <scope>NUCLEOTIDE SEQUENCE [LARGE SCALE GENOMIC DNA]</scope>
    <source>
        <strain evidence="11 12">KCTC 19886</strain>
    </source>
</reference>
<sequence>MDLFAYLALLRRSWLALLLCFAVGGTLGYGASFRTEPQYRATASVYLSPGQGQSIGELAQGSSYTRSLVQSYVRLATTPTVLQPVVDQLGLDTTPGDLADRVSVESQQDTVLLDITAVAGSGASAAAIANAVGDQLADATESLSPRGTTAIEVTTVTPATAPRVPFSPDRRLDAGIGAVLGLLLVVGFVVAREVLDTRVRDADDVLDVSDVPVLAAVPPRDAVRRRGRTRRQRGSGRAAARGDRTQAVRRLRANLRFLAADGSAQQVVLASAAGDGAPDLALELARAVADHETRVLLLEADLRSPVLARTLGLGSGPGLVDVLVDGLPVAAALRRSELDGPAVLPAGTLRGELAEAMAETTDQLVGSAALQRILADLRTQFDVVLITAPPVLEATDAAVLAARVDGVALVAESPATRRRELAEALRDLEMVRATVLGVVLDHSRRRGHRSGRTRRTTDLATPTVRLDPPGSLDAPTERPRVRSGRR</sequence>